<name>A0A368FCZ7_ANCCA</name>
<evidence type="ECO:0000313" key="1">
    <source>
        <dbReference type="EMBL" id="RCN28879.1"/>
    </source>
</evidence>
<dbReference type="Proteomes" id="UP000252519">
    <property type="component" value="Unassembled WGS sequence"/>
</dbReference>
<evidence type="ECO:0000313" key="2">
    <source>
        <dbReference type="Proteomes" id="UP000252519"/>
    </source>
</evidence>
<dbReference type="AlphaFoldDB" id="A0A368FCZ7"/>
<proteinExistence type="predicted"/>
<protein>
    <submittedName>
        <fullName evidence="1">Uncharacterized protein</fullName>
    </submittedName>
</protein>
<keyword evidence="2" id="KW-1185">Reference proteome</keyword>
<dbReference type="EMBL" id="JOJR01002263">
    <property type="protein sequence ID" value="RCN28879.1"/>
    <property type="molecule type" value="Genomic_DNA"/>
</dbReference>
<reference evidence="1 2" key="1">
    <citation type="submission" date="2014-10" db="EMBL/GenBank/DDBJ databases">
        <title>Draft genome of the hookworm Ancylostoma caninum.</title>
        <authorList>
            <person name="Mitreva M."/>
        </authorList>
    </citation>
    <scope>NUCLEOTIDE SEQUENCE [LARGE SCALE GENOMIC DNA]</scope>
    <source>
        <strain evidence="1 2">Baltimore</strain>
    </source>
</reference>
<sequence>MLAPQHVFSVVAVRSRERRQQSHPWTLAPMDTATTANDPKCDALQVPCAHRVKPASTGSVVKQRATSGRVRKVVQGWALQFLSQCLADACAGLAALASCTNGICGEFVCTTSNYCCECEFGRSSGLCSKVSAIGLTKSPSLAGKDQGQKLSKLSCQSQKWSCFAWDSYIGFE</sequence>
<gene>
    <name evidence="1" type="ORF">ANCCAN_25373</name>
</gene>
<organism evidence="1 2">
    <name type="scientific">Ancylostoma caninum</name>
    <name type="common">Dog hookworm</name>
    <dbReference type="NCBI Taxonomy" id="29170"/>
    <lineage>
        <taxon>Eukaryota</taxon>
        <taxon>Metazoa</taxon>
        <taxon>Ecdysozoa</taxon>
        <taxon>Nematoda</taxon>
        <taxon>Chromadorea</taxon>
        <taxon>Rhabditida</taxon>
        <taxon>Rhabditina</taxon>
        <taxon>Rhabditomorpha</taxon>
        <taxon>Strongyloidea</taxon>
        <taxon>Ancylostomatidae</taxon>
        <taxon>Ancylostomatinae</taxon>
        <taxon>Ancylostoma</taxon>
    </lineage>
</organism>
<comment type="caution">
    <text evidence="1">The sequence shown here is derived from an EMBL/GenBank/DDBJ whole genome shotgun (WGS) entry which is preliminary data.</text>
</comment>
<accession>A0A368FCZ7</accession>
<dbReference type="STRING" id="29170.A0A368FCZ7"/>